<name>A0AAQ4DB55_AMBAM</name>
<dbReference type="EC" id="3.4.24.-" evidence="4"/>
<sequence length="170" mass="19761">MKMIQTRTCLRFVKRSSERDYIYLFPGEGCYSYVGYQGMGEQVVSLGKGCLYLGTALHELLHAAGFHHEHTRYDRDDYLKINMENVIPEYSLQFKKRPKSSDPVDTRFDFTSVMLYGSTSFAKDKSHPTILRKNGHRIEEVYQKYSLGLYDRIRVGIFYGCKGQIRGNTK</sequence>
<evidence type="ECO:0000313" key="7">
    <source>
        <dbReference type="Proteomes" id="UP001321473"/>
    </source>
</evidence>
<comment type="function">
    <text evidence="2">Zinc metalloprotease. Provoques deadhesion of endothelial cells from cell cultures, and also degradation of fibronectin, fibrinogen and gelatin in vitro. Its role in the venom is not fully understood but it might act as a spreading factor that facilitates diffusion of other venom toxins. Alternatively, it might be involved in the proteolytic processing of other venom toxins or it might play a role in extra-oral digestion of prey.</text>
</comment>
<dbReference type="InterPro" id="IPR024079">
    <property type="entry name" value="MetalloPept_cat_dom_sf"/>
</dbReference>
<dbReference type="PANTHER" id="PTHR10127">
    <property type="entry name" value="DISCOIDIN, CUB, EGF, LAMININ , AND ZINC METALLOPROTEASE DOMAIN CONTAINING"/>
    <property type="match status" value="1"/>
</dbReference>
<dbReference type="InterPro" id="IPR034035">
    <property type="entry name" value="Astacin-like_dom"/>
</dbReference>
<keyword evidence="3 4" id="KW-0862">Zinc</keyword>
<protein>
    <recommendedName>
        <fullName evidence="4">Metalloendopeptidase</fullName>
        <ecNumber evidence="4">3.4.24.-</ecNumber>
    </recommendedName>
</protein>
<evidence type="ECO:0000256" key="3">
    <source>
        <dbReference type="PROSITE-ProRule" id="PRU01211"/>
    </source>
</evidence>
<dbReference type="GO" id="GO:0004222">
    <property type="term" value="F:metalloendopeptidase activity"/>
    <property type="evidence" value="ECO:0007669"/>
    <property type="project" value="UniProtKB-UniRule"/>
</dbReference>
<dbReference type="GO" id="GO:0008270">
    <property type="term" value="F:zinc ion binding"/>
    <property type="evidence" value="ECO:0007669"/>
    <property type="project" value="UniProtKB-UniRule"/>
</dbReference>
<feature type="active site" evidence="3">
    <location>
        <position position="59"/>
    </location>
</feature>
<dbReference type="SMART" id="SM00235">
    <property type="entry name" value="ZnMc"/>
    <property type="match status" value="1"/>
</dbReference>
<keyword evidence="3 4" id="KW-0482">Metalloprotease</keyword>
<evidence type="ECO:0000256" key="1">
    <source>
        <dbReference type="ARBA" id="ARBA00011245"/>
    </source>
</evidence>
<dbReference type="Gene3D" id="3.40.390.10">
    <property type="entry name" value="Collagenase (Catalytic Domain)"/>
    <property type="match status" value="1"/>
</dbReference>
<dbReference type="CDD" id="cd04280">
    <property type="entry name" value="ZnMc_astacin_like"/>
    <property type="match status" value="1"/>
</dbReference>
<dbReference type="Pfam" id="PF01400">
    <property type="entry name" value="Astacin"/>
    <property type="match status" value="1"/>
</dbReference>
<keyword evidence="3 4" id="KW-0645">Protease</keyword>
<evidence type="ECO:0000259" key="5">
    <source>
        <dbReference type="PROSITE" id="PS51864"/>
    </source>
</evidence>
<comment type="cofactor">
    <cofactor evidence="3 4">
        <name>Zn(2+)</name>
        <dbReference type="ChEBI" id="CHEBI:29105"/>
    </cofactor>
    <text evidence="3 4">Binds 1 zinc ion per subunit.</text>
</comment>
<feature type="binding site" evidence="3">
    <location>
        <position position="58"/>
    </location>
    <ligand>
        <name>Zn(2+)</name>
        <dbReference type="ChEBI" id="CHEBI:29105"/>
        <note>catalytic</note>
    </ligand>
</feature>
<evidence type="ECO:0000256" key="4">
    <source>
        <dbReference type="RuleBase" id="RU361183"/>
    </source>
</evidence>
<dbReference type="AlphaFoldDB" id="A0AAQ4DB55"/>
<dbReference type="PRINTS" id="PR00480">
    <property type="entry name" value="ASTACIN"/>
</dbReference>
<keyword evidence="7" id="KW-1185">Reference proteome</keyword>
<keyword evidence="3 4" id="KW-0378">Hydrolase</keyword>
<dbReference type="GO" id="GO:0006508">
    <property type="term" value="P:proteolysis"/>
    <property type="evidence" value="ECO:0007669"/>
    <property type="project" value="UniProtKB-KW"/>
</dbReference>
<reference evidence="6 7" key="1">
    <citation type="journal article" date="2023" name="Arcadia Sci">
        <title>De novo assembly of a long-read Amblyomma americanum tick genome.</title>
        <authorList>
            <person name="Chou S."/>
            <person name="Poskanzer K.E."/>
            <person name="Rollins M."/>
            <person name="Thuy-Boun P.S."/>
        </authorList>
    </citation>
    <scope>NUCLEOTIDE SEQUENCE [LARGE SCALE GENOMIC DNA]</scope>
    <source>
        <strain evidence="6">F_SG_1</strain>
        <tissue evidence="6">Salivary glands</tissue>
    </source>
</reference>
<accession>A0AAQ4DB55</accession>
<proteinExistence type="predicted"/>
<keyword evidence="3 4" id="KW-0479">Metal-binding</keyword>
<comment type="subunit">
    <text evidence="1">Monomer.</text>
</comment>
<dbReference type="PROSITE" id="PS51864">
    <property type="entry name" value="ASTACIN"/>
    <property type="match status" value="1"/>
</dbReference>
<dbReference type="EMBL" id="JARKHS020032724">
    <property type="protein sequence ID" value="KAK8759695.1"/>
    <property type="molecule type" value="Genomic_DNA"/>
</dbReference>
<dbReference type="Proteomes" id="UP001321473">
    <property type="component" value="Unassembled WGS sequence"/>
</dbReference>
<evidence type="ECO:0000313" key="6">
    <source>
        <dbReference type="EMBL" id="KAK8759695.1"/>
    </source>
</evidence>
<evidence type="ECO:0000256" key="2">
    <source>
        <dbReference type="ARBA" id="ARBA00025529"/>
    </source>
</evidence>
<feature type="binding site" evidence="3">
    <location>
        <position position="68"/>
    </location>
    <ligand>
        <name>Zn(2+)</name>
        <dbReference type="ChEBI" id="CHEBI:29105"/>
        <note>catalytic</note>
    </ligand>
</feature>
<organism evidence="6 7">
    <name type="scientific">Amblyomma americanum</name>
    <name type="common">Lone star tick</name>
    <dbReference type="NCBI Taxonomy" id="6943"/>
    <lineage>
        <taxon>Eukaryota</taxon>
        <taxon>Metazoa</taxon>
        <taxon>Ecdysozoa</taxon>
        <taxon>Arthropoda</taxon>
        <taxon>Chelicerata</taxon>
        <taxon>Arachnida</taxon>
        <taxon>Acari</taxon>
        <taxon>Parasitiformes</taxon>
        <taxon>Ixodida</taxon>
        <taxon>Ixodoidea</taxon>
        <taxon>Ixodidae</taxon>
        <taxon>Amblyomminae</taxon>
        <taxon>Amblyomma</taxon>
    </lineage>
</organism>
<feature type="domain" description="Peptidase M12A" evidence="5">
    <location>
        <begin position="1"/>
        <end position="162"/>
    </location>
</feature>
<dbReference type="SUPFAM" id="SSF55486">
    <property type="entry name" value="Metalloproteases ('zincins'), catalytic domain"/>
    <property type="match status" value="1"/>
</dbReference>
<feature type="binding site" evidence="3">
    <location>
        <position position="62"/>
    </location>
    <ligand>
        <name>Zn(2+)</name>
        <dbReference type="ChEBI" id="CHEBI:29105"/>
        <note>catalytic</note>
    </ligand>
</feature>
<dbReference type="InterPro" id="IPR001506">
    <property type="entry name" value="Peptidase_M12A"/>
</dbReference>
<comment type="caution">
    <text evidence="6">The sequence shown here is derived from an EMBL/GenBank/DDBJ whole genome shotgun (WGS) entry which is preliminary data.</text>
</comment>
<dbReference type="InterPro" id="IPR006026">
    <property type="entry name" value="Peptidase_Metallo"/>
</dbReference>
<gene>
    <name evidence="6" type="ORF">V5799_002676</name>
</gene>
<dbReference type="PANTHER" id="PTHR10127:SF883">
    <property type="entry name" value="ZINC METALLOPROTEINASE NAS-8"/>
    <property type="match status" value="1"/>
</dbReference>
<comment type="caution">
    <text evidence="3">Lacks conserved residue(s) required for the propagation of feature annotation.</text>
</comment>